<sequence>MTAPTTAAPTTGAAAPPRTAYAWGLVHRADVAADGWITGSIARPTRHGSPAHAERHYAIESVEIARAEDQAAGLDPAVWLLAWHDGDRWHATAHIPGSTG</sequence>
<accession>A0A1T3NYA6</accession>
<keyword evidence="2" id="KW-1185">Reference proteome</keyword>
<proteinExistence type="predicted"/>
<organism evidence="1 2">
    <name type="scientific">Embleya scabrispora</name>
    <dbReference type="NCBI Taxonomy" id="159449"/>
    <lineage>
        <taxon>Bacteria</taxon>
        <taxon>Bacillati</taxon>
        <taxon>Actinomycetota</taxon>
        <taxon>Actinomycetes</taxon>
        <taxon>Kitasatosporales</taxon>
        <taxon>Streptomycetaceae</taxon>
        <taxon>Embleya</taxon>
    </lineage>
</organism>
<dbReference type="OrthoDB" id="9854325at2"/>
<name>A0A1T3NYA6_9ACTN</name>
<dbReference type="RefSeq" id="WP_078976108.1">
    <property type="nucleotide sequence ID" value="NZ_MWQN01000001.1"/>
</dbReference>
<gene>
    <name evidence="1" type="ORF">B4N89_13620</name>
</gene>
<evidence type="ECO:0000313" key="1">
    <source>
        <dbReference type="EMBL" id="OPC81836.1"/>
    </source>
</evidence>
<dbReference type="AlphaFoldDB" id="A0A1T3NYA6"/>
<protein>
    <submittedName>
        <fullName evidence="1">Uncharacterized protein</fullName>
    </submittedName>
</protein>
<dbReference type="STRING" id="159449.B4N89_13620"/>
<evidence type="ECO:0000313" key="2">
    <source>
        <dbReference type="Proteomes" id="UP000190037"/>
    </source>
</evidence>
<comment type="caution">
    <text evidence="1">The sequence shown here is derived from an EMBL/GenBank/DDBJ whole genome shotgun (WGS) entry which is preliminary data.</text>
</comment>
<dbReference type="Proteomes" id="UP000190037">
    <property type="component" value="Unassembled WGS sequence"/>
</dbReference>
<reference evidence="1 2" key="1">
    <citation type="submission" date="2017-03" db="EMBL/GenBank/DDBJ databases">
        <title>Draft genome sequence of Streptomyces scabrisporus NF3, endophyte isolated from Amphipterygium adstringens.</title>
        <authorList>
            <person name="Vazquez M."/>
            <person name="Ceapa C.D."/>
            <person name="Rodriguez Luna D."/>
            <person name="Sanchez Esquivel S."/>
        </authorList>
    </citation>
    <scope>NUCLEOTIDE SEQUENCE [LARGE SCALE GENOMIC DNA]</scope>
    <source>
        <strain evidence="1 2">NF3</strain>
    </source>
</reference>
<dbReference type="EMBL" id="MWQN01000001">
    <property type="protein sequence ID" value="OPC81836.1"/>
    <property type="molecule type" value="Genomic_DNA"/>
</dbReference>